<comment type="caution">
    <text evidence="2">The sequence shown here is derived from an EMBL/GenBank/DDBJ whole genome shotgun (WGS) entry which is preliminary data.</text>
</comment>
<feature type="region of interest" description="Disordered" evidence="1">
    <location>
        <begin position="31"/>
        <end position="52"/>
    </location>
</feature>
<evidence type="ECO:0000256" key="1">
    <source>
        <dbReference type="SAM" id="MobiDB-lite"/>
    </source>
</evidence>
<dbReference type="STRING" id="63057.A0A2P5FCW6"/>
<name>A0A2P5FCW6_TREOI</name>
<organism evidence="2 3">
    <name type="scientific">Trema orientale</name>
    <name type="common">Charcoal tree</name>
    <name type="synonym">Celtis orientalis</name>
    <dbReference type="NCBI Taxonomy" id="63057"/>
    <lineage>
        <taxon>Eukaryota</taxon>
        <taxon>Viridiplantae</taxon>
        <taxon>Streptophyta</taxon>
        <taxon>Embryophyta</taxon>
        <taxon>Tracheophyta</taxon>
        <taxon>Spermatophyta</taxon>
        <taxon>Magnoliopsida</taxon>
        <taxon>eudicotyledons</taxon>
        <taxon>Gunneridae</taxon>
        <taxon>Pentapetalae</taxon>
        <taxon>rosids</taxon>
        <taxon>fabids</taxon>
        <taxon>Rosales</taxon>
        <taxon>Cannabaceae</taxon>
        <taxon>Trema</taxon>
    </lineage>
</organism>
<dbReference type="Proteomes" id="UP000237000">
    <property type="component" value="Unassembled WGS sequence"/>
</dbReference>
<dbReference type="InParanoid" id="A0A2P5FCW6"/>
<dbReference type="OrthoDB" id="10480570at2759"/>
<sequence length="72" mass="7620">MLPTFGKKPNFDPVISALLNPIIQMYEQAAEAHKSKGVGNSSPRNRFGSDLGQISESSVDVLLSNNISASGS</sequence>
<accession>A0A2P5FCW6</accession>
<proteinExistence type="predicted"/>
<protein>
    <submittedName>
        <fullName evidence="2">Uncharacterized protein</fullName>
    </submittedName>
</protein>
<reference evidence="3" key="1">
    <citation type="submission" date="2016-06" db="EMBL/GenBank/DDBJ databases">
        <title>Parallel loss of symbiosis genes in relatives of nitrogen-fixing non-legume Parasponia.</title>
        <authorList>
            <person name="Van Velzen R."/>
            <person name="Holmer R."/>
            <person name="Bu F."/>
            <person name="Rutten L."/>
            <person name="Van Zeijl A."/>
            <person name="Liu W."/>
            <person name="Santuari L."/>
            <person name="Cao Q."/>
            <person name="Sharma T."/>
            <person name="Shen D."/>
            <person name="Roswanjaya Y."/>
            <person name="Wardhani T."/>
            <person name="Kalhor M.S."/>
            <person name="Jansen J."/>
            <person name="Van den Hoogen J."/>
            <person name="Gungor B."/>
            <person name="Hartog M."/>
            <person name="Hontelez J."/>
            <person name="Verver J."/>
            <person name="Yang W.-C."/>
            <person name="Schijlen E."/>
            <person name="Repin R."/>
            <person name="Schilthuizen M."/>
            <person name="Schranz E."/>
            <person name="Heidstra R."/>
            <person name="Miyata K."/>
            <person name="Fedorova E."/>
            <person name="Kohlen W."/>
            <person name="Bisseling T."/>
            <person name="Smit S."/>
            <person name="Geurts R."/>
        </authorList>
    </citation>
    <scope>NUCLEOTIDE SEQUENCE [LARGE SCALE GENOMIC DNA]</scope>
    <source>
        <strain evidence="3">cv. RG33-2</strain>
    </source>
</reference>
<evidence type="ECO:0000313" key="3">
    <source>
        <dbReference type="Proteomes" id="UP000237000"/>
    </source>
</evidence>
<keyword evidence="3" id="KW-1185">Reference proteome</keyword>
<gene>
    <name evidence="2" type="ORF">TorRG33x02_084520</name>
</gene>
<dbReference type="EMBL" id="JXTC01000043">
    <property type="protein sequence ID" value="PON95623.1"/>
    <property type="molecule type" value="Genomic_DNA"/>
</dbReference>
<evidence type="ECO:0000313" key="2">
    <source>
        <dbReference type="EMBL" id="PON95623.1"/>
    </source>
</evidence>
<dbReference type="AlphaFoldDB" id="A0A2P5FCW6"/>